<evidence type="ECO:0000313" key="8">
    <source>
        <dbReference type="Proteomes" id="UP000326912"/>
    </source>
</evidence>
<dbReference type="Gene3D" id="3.40.50.1010">
    <property type="entry name" value="5'-nuclease"/>
    <property type="match status" value="1"/>
</dbReference>
<dbReference type="PANTHER" id="PTHR42646:SF2">
    <property type="entry name" value="5'-3' EXONUCLEASE FAMILY PROTEIN"/>
    <property type="match status" value="1"/>
</dbReference>
<dbReference type="Pfam" id="PF01367">
    <property type="entry name" value="5_3_exonuc"/>
    <property type="match status" value="1"/>
</dbReference>
<evidence type="ECO:0000256" key="4">
    <source>
        <dbReference type="ARBA" id="ARBA00049957"/>
    </source>
</evidence>
<dbReference type="CDD" id="cd09859">
    <property type="entry name" value="PIN_53EXO"/>
    <property type="match status" value="1"/>
</dbReference>
<comment type="function">
    <text evidence="4">5'-3' exonuclease acting preferentially on double-stranded DNA.</text>
</comment>
<comment type="caution">
    <text evidence="7">The sequence shown here is derived from an EMBL/GenBank/DDBJ whole genome shotgun (WGS) entry which is preliminary data.</text>
</comment>
<dbReference type="InterPro" id="IPR038969">
    <property type="entry name" value="FEN"/>
</dbReference>
<evidence type="ECO:0000256" key="1">
    <source>
        <dbReference type="ARBA" id="ARBA00022722"/>
    </source>
</evidence>
<protein>
    <recommendedName>
        <fullName evidence="5">5'-3' exonuclease</fullName>
    </recommendedName>
</protein>
<dbReference type="RefSeq" id="WP_151757503.1">
    <property type="nucleotide sequence ID" value="NZ_BKZW01000002.1"/>
</dbReference>
<dbReference type="InterPro" id="IPR036279">
    <property type="entry name" value="5-3_exonuclease_C_sf"/>
</dbReference>
<dbReference type="AlphaFoldDB" id="A0A5J4KUA0"/>
<keyword evidence="3" id="KW-0238">DNA-binding</keyword>
<dbReference type="InterPro" id="IPR020046">
    <property type="entry name" value="5-3_exonucl_a-hlix_arch_N"/>
</dbReference>
<dbReference type="Proteomes" id="UP000326912">
    <property type="component" value="Unassembled WGS sequence"/>
</dbReference>
<dbReference type="CDD" id="cd09898">
    <property type="entry name" value="H3TH_53EXO"/>
    <property type="match status" value="1"/>
</dbReference>
<dbReference type="InterPro" id="IPR002421">
    <property type="entry name" value="5-3_exonuclease"/>
</dbReference>
<dbReference type="SMART" id="SM00279">
    <property type="entry name" value="HhH2"/>
    <property type="match status" value="1"/>
</dbReference>
<proteinExistence type="predicted"/>
<accession>A0A5J4KUA0</accession>
<dbReference type="InterPro" id="IPR008918">
    <property type="entry name" value="HhH2"/>
</dbReference>
<dbReference type="GO" id="GO:0003677">
    <property type="term" value="F:DNA binding"/>
    <property type="evidence" value="ECO:0007669"/>
    <property type="project" value="UniProtKB-KW"/>
</dbReference>
<dbReference type="GO" id="GO:0033567">
    <property type="term" value="P:DNA replication, Okazaki fragment processing"/>
    <property type="evidence" value="ECO:0007669"/>
    <property type="project" value="InterPro"/>
</dbReference>
<dbReference type="SMART" id="SM00475">
    <property type="entry name" value="53EXOc"/>
    <property type="match status" value="1"/>
</dbReference>
<dbReference type="Pfam" id="PF02739">
    <property type="entry name" value="5_3_exonuc_N"/>
    <property type="match status" value="1"/>
</dbReference>
<gene>
    <name evidence="7" type="ORF">KDW_38010</name>
</gene>
<evidence type="ECO:0000313" key="7">
    <source>
        <dbReference type="EMBL" id="GER89639.1"/>
    </source>
</evidence>
<evidence type="ECO:0000256" key="5">
    <source>
        <dbReference type="ARBA" id="ARBA00050026"/>
    </source>
</evidence>
<sequence length="277" mass="30869">MPPLVIVDGHNLLFRAAFGFPVPIKSRSGVDRTATFGFFSIARKAAVEIGEAEWVVFFDGAQGTSARLAEDATYKAQRVLKDPTIFDAMPDIKAGLDLLQIRWLELETTEADDLISTLVGMEAESGRQIYIMSMDKDFYQLVNQTTVILNTARKREQWIIGHEEILTQYGVLPTQWCDYRALTGDPSDNIQGITGIGPRTAARLLADGMLLEELVDSGRLGGSIEKKVLAGWEKVLQNRHLLRMRMITDPQLSTLTSGTITSWLPAKDILSKLQLWD</sequence>
<keyword evidence="1" id="KW-0540">Nuclease</keyword>
<reference evidence="7 8" key="1">
    <citation type="submission" date="2019-10" db="EMBL/GenBank/DDBJ databases">
        <title>Dictyobacter vulcani sp. nov., within the class Ktedonobacteria, isolated from soil of volcanic Mt. Zao.</title>
        <authorList>
            <person name="Zheng Y."/>
            <person name="Wang C.M."/>
            <person name="Sakai Y."/>
            <person name="Abe K."/>
            <person name="Yokota A."/>
            <person name="Yabe S."/>
        </authorList>
    </citation>
    <scope>NUCLEOTIDE SEQUENCE [LARGE SCALE GENOMIC DNA]</scope>
    <source>
        <strain evidence="7 8">W12</strain>
    </source>
</reference>
<dbReference type="PANTHER" id="PTHR42646">
    <property type="entry name" value="FLAP ENDONUCLEASE XNI"/>
    <property type="match status" value="1"/>
</dbReference>
<keyword evidence="8" id="KW-1185">Reference proteome</keyword>
<dbReference type="SUPFAM" id="SSF88723">
    <property type="entry name" value="PIN domain-like"/>
    <property type="match status" value="1"/>
</dbReference>
<dbReference type="InterPro" id="IPR029060">
    <property type="entry name" value="PIN-like_dom_sf"/>
</dbReference>
<dbReference type="InterPro" id="IPR020045">
    <property type="entry name" value="DNA_polI_H3TH"/>
</dbReference>
<name>A0A5J4KUA0_9CHLR</name>
<dbReference type="EMBL" id="BKZW01000002">
    <property type="protein sequence ID" value="GER89639.1"/>
    <property type="molecule type" value="Genomic_DNA"/>
</dbReference>
<dbReference type="SUPFAM" id="SSF47807">
    <property type="entry name" value="5' to 3' exonuclease, C-terminal subdomain"/>
    <property type="match status" value="1"/>
</dbReference>
<evidence type="ECO:0000256" key="3">
    <source>
        <dbReference type="ARBA" id="ARBA00023125"/>
    </source>
</evidence>
<dbReference type="GO" id="GO:0008409">
    <property type="term" value="F:5'-3' exonuclease activity"/>
    <property type="evidence" value="ECO:0007669"/>
    <property type="project" value="InterPro"/>
</dbReference>
<evidence type="ECO:0000259" key="6">
    <source>
        <dbReference type="SMART" id="SM00475"/>
    </source>
</evidence>
<feature type="domain" description="5'-3' exonuclease" evidence="6">
    <location>
        <begin position="1"/>
        <end position="260"/>
    </location>
</feature>
<dbReference type="Gene3D" id="1.10.150.20">
    <property type="entry name" value="5' to 3' exonuclease, C-terminal subdomain"/>
    <property type="match status" value="1"/>
</dbReference>
<dbReference type="GO" id="GO:0017108">
    <property type="term" value="F:5'-flap endonuclease activity"/>
    <property type="evidence" value="ECO:0007669"/>
    <property type="project" value="InterPro"/>
</dbReference>
<keyword evidence="2" id="KW-0378">Hydrolase</keyword>
<evidence type="ECO:0000256" key="2">
    <source>
        <dbReference type="ARBA" id="ARBA00022801"/>
    </source>
</evidence>
<organism evidence="7 8">
    <name type="scientific">Dictyobacter vulcani</name>
    <dbReference type="NCBI Taxonomy" id="2607529"/>
    <lineage>
        <taxon>Bacteria</taxon>
        <taxon>Bacillati</taxon>
        <taxon>Chloroflexota</taxon>
        <taxon>Ktedonobacteria</taxon>
        <taxon>Ktedonobacterales</taxon>
        <taxon>Dictyobacteraceae</taxon>
        <taxon>Dictyobacter</taxon>
    </lineage>
</organism>